<protein>
    <submittedName>
        <fullName evidence="1">Uncharacterized protein</fullName>
    </submittedName>
</protein>
<dbReference type="PANTHER" id="PTHR33973">
    <property type="entry name" value="OS07G0153300 PROTEIN"/>
    <property type="match status" value="1"/>
</dbReference>
<dbReference type="PANTHER" id="PTHR33973:SF4">
    <property type="entry name" value="OS07G0153300 PROTEIN"/>
    <property type="match status" value="1"/>
</dbReference>
<sequence>WSYALIDLDRSSNPPSDHFSAHEARRISGTTGPVFLWTIPPSVGYVQNPLSLYYCYDTEGSLQNLKKCIAEVTNTPRGERVSFLFNPNSDVVAKSLHVSPFMEWHSFPFSFSLYISQALKFWWKGVPFLQHPRYYNPRYREEAILSDEKLQCCPAFVFETQNYQQAGEHCSNPADHSTSRHHGFTWRDAKWPWC</sequence>
<keyword evidence="2" id="KW-1185">Reference proteome</keyword>
<comment type="caution">
    <text evidence="1">The sequence shown here is derived from an EMBL/GenBank/DDBJ whole genome shotgun (WGS) entry which is preliminary data.</text>
</comment>
<evidence type="ECO:0000313" key="1">
    <source>
        <dbReference type="EMBL" id="KAG5607657.1"/>
    </source>
</evidence>
<dbReference type="OrthoDB" id="3340520at2759"/>
<dbReference type="EMBL" id="JACXVP010000005">
    <property type="protein sequence ID" value="KAG5607657.1"/>
    <property type="molecule type" value="Genomic_DNA"/>
</dbReference>
<dbReference type="AlphaFoldDB" id="A0A9J5Z461"/>
<reference evidence="1 2" key="1">
    <citation type="submission" date="2020-09" db="EMBL/GenBank/DDBJ databases">
        <title>De no assembly of potato wild relative species, Solanum commersonii.</title>
        <authorList>
            <person name="Cho K."/>
        </authorList>
    </citation>
    <scope>NUCLEOTIDE SEQUENCE [LARGE SCALE GENOMIC DNA]</scope>
    <source>
        <strain evidence="1">LZ3.2</strain>
        <tissue evidence="1">Leaf</tissue>
    </source>
</reference>
<gene>
    <name evidence="1" type="ORF">H5410_029149</name>
</gene>
<name>A0A9J5Z461_SOLCO</name>
<feature type="non-terminal residue" evidence="1">
    <location>
        <position position="1"/>
    </location>
</feature>
<dbReference type="InterPro" id="IPR010775">
    <property type="entry name" value="DUF1365"/>
</dbReference>
<accession>A0A9J5Z461</accession>
<organism evidence="1 2">
    <name type="scientific">Solanum commersonii</name>
    <name type="common">Commerson's wild potato</name>
    <name type="synonym">Commerson's nightshade</name>
    <dbReference type="NCBI Taxonomy" id="4109"/>
    <lineage>
        <taxon>Eukaryota</taxon>
        <taxon>Viridiplantae</taxon>
        <taxon>Streptophyta</taxon>
        <taxon>Embryophyta</taxon>
        <taxon>Tracheophyta</taxon>
        <taxon>Spermatophyta</taxon>
        <taxon>Magnoliopsida</taxon>
        <taxon>eudicotyledons</taxon>
        <taxon>Gunneridae</taxon>
        <taxon>Pentapetalae</taxon>
        <taxon>asterids</taxon>
        <taxon>lamiids</taxon>
        <taxon>Solanales</taxon>
        <taxon>Solanaceae</taxon>
        <taxon>Solanoideae</taxon>
        <taxon>Solaneae</taxon>
        <taxon>Solanum</taxon>
    </lineage>
</organism>
<dbReference type="Proteomes" id="UP000824120">
    <property type="component" value="Chromosome 5"/>
</dbReference>
<proteinExistence type="predicted"/>
<dbReference type="Pfam" id="PF07103">
    <property type="entry name" value="DUF1365"/>
    <property type="match status" value="1"/>
</dbReference>
<evidence type="ECO:0000313" key="2">
    <source>
        <dbReference type="Proteomes" id="UP000824120"/>
    </source>
</evidence>